<accession>A0AAU7CRW8</accession>
<evidence type="ECO:0000313" key="1">
    <source>
        <dbReference type="EMBL" id="XBH07700.1"/>
    </source>
</evidence>
<gene>
    <name evidence="1" type="ORF">V5E97_17185</name>
</gene>
<dbReference type="AlphaFoldDB" id="A0AAU7CRW8"/>
<evidence type="ECO:0008006" key="2">
    <source>
        <dbReference type="Google" id="ProtNLM"/>
    </source>
</evidence>
<sequence>MRHLLHNSLFSVVMFGAASLISGCVDDADHPDAKIAENAIGISDNKTTKSVETTRDLQVVKDTKVIDTKTGQTISETTETTPVKITKELKEKVNVDVNVGDTKATSTGEEKIPVK</sequence>
<organism evidence="1">
    <name type="scientific">Singulisphaera sp. Ch08</name>
    <dbReference type="NCBI Taxonomy" id="3120278"/>
    <lineage>
        <taxon>Bacteria</taxon>
        <taxon>Pseudomonadati</taxon>
        <taxon>Planctomycetota</taxon>
        <taxon>Planctomycetia</taxon>
        <taxon>Isosphaerales</taxon>
        <taxon>Isosphaeraceae</taxon>
        <taxon>Singulisphaera</taxon>
    </lineage>
</organism>
<proteinExistence type="predicted"/>
<name>A0AAU7CRW8_9BACT</name>
<protein>
    <recommendedName>
        <fullName evidence="2">Secreted protein</fullName>
    </recommendedName>
</protein>
<dbReference type="EMBL" id="CP155447">
    <property type="protein sequence ID" value="XBH07700.1"/>
    <property type="molecule type" value="Genomic_DNA"/>
</dbReference>
<reference evidence="1" key="1">
    <citation type="submission" date="2024-05" db="EMBL/GenBank/DDBJ databases">
        <title>Planctomycetes of the genus Singulisphaera possess chitinolytic capabilities.</title>
        <authorList>
            <person name="Ivanova A."/>
        </authorList>
    </citation>
    <scope>NUCLEOTIDE SEQUENCE</scope>
    <source>
        <strain evidence="1">Ch08T</strain>
    </source>
</reference>
<dbReference type="RefSeq" id="WP_406700539.1">
    <property type="nucleotide sequence ID" value="NZ_CP155447.1"/>
</dbReference>
<dbReference type="PROSITE" id="PS51257">
    <property type="entry name" value="PROKAR_LIPOPROTEIN"/>
    <property type="match status" value="1"/>
</dbReference>